<evidence type="ECO:0000256" key="9">
    <source>
        <dbReference type="PIRNR" id="PIRNR001332"/>
    </source>
</evidence>
<dbReference type="PIRSF" id="PIRSF001332">
    <property type="entry name" value="Acetolac_decarb"/>
    <property type="match status" value="1"/>
</dbReference>
<reference evidence="11" key="1">
    <citation type="submission" date="2021-12" db="EMBL/GenBank/DDBJ databases">
        <title>Discovery of the Pendulisporaceae a myxobacterial family with distinct sporulation behavior and unique specialized metabolism.</title>
        <authorList>
            <person name="Garcia R."/>
            <person name="Popoff A."/>
            <person name="Bader C.D."/>
            <person name="Loehr J."/>
            <person name="Walesch S."/>
            <person name="Walt C."/>
            <person name="Boldt J."/>
            <person name="Bunk B."/>
            <person name="Haeckl F.J.F.P.J."/>
            <person name="Gunesch A.P."/>
            <person name="Birkelbach J."/>
            <person name="Nuebel U."/>
            <person name="Pietschmann T."/>
            <person name="Bach T."/>
            <person name="Mueller R."/>
        </authorList>
    </citation>
    <scope>NUCLEOTIDE SEQUENCE</scope>
    <source>
        <strain evidence="11">MSr11367</strain>
    </source>
</reference>
<feature type="chain" id="PRO_5046252813" description="Alpha-acetolactate decarboxylase" evidence="10">
    <location>
        <begin position="26"/>
        <end position="266"/>
    </location>
</feature>
<evidence type="ECO:0000256" key="3">
    <source>
        <dbReference type="ARBA" id="ARBA00007106"/>
    </source>
</evidence>
<dbReference type="Gene3D" id="3.30.1330.80">
    <property type="entry name" value="Hypothetical protein, similar to alpha- acetolactate decarboxylase, domain 2"/>
    <property type="match status" value="2"/>
</dbReference>
<evidence type="ECO:0000256" key="8">
    <source>
        <dbReference type="ARBA" id="ARBA00023239"/>
    </source>
</evidence>
<organism evidence="11 12">
    <name type="scientific">Pendulispora rubella</name>
    <dbReference type="NCBI Taxonomy" id="2741070"/>
    <lineage>
        <taxon>Bacteria</taxon>
        <taxon>Pseudomonadati</taxon>
        <taxon>Myxococcota</taxon>
        <taxon>Myxococcia</taxon>
        <taxon>Myxococcales</taxon>
        <taxon>Sorangiineae</taxon>
        <taxon>Pendulisporaceae</taxon>
        <taxon>Pendulispora</taxon>
    </lineage>
</organism>
<evidence type="ECO:0000256" key="4">
    <source>
        <dbReference type="ARBA" id="ARBA00013204"/>
    </source>
</evidence>
<evidence type="ECO:0000256" key="10">
    <source>
        <dbReference type="SAM" id="SignalP"/>
    </source>
</evidence>
<evidence type="ECO:0000313" key="12">
    <source>
        <dbReference type="Proteomes" id="UP001374803"/>
    </source>
</evidence>
<keyword evidence="7 9" id="KW-0005">Acetoin biosynthesis</keyword>
<dbReference type="SUPFAM" id="SSF117856">
    <property type="entry name" value="AF0104/ALDC/Ptd012-like"/>
    <property type="match status" value="1"/>
</dbReference>
<dbReference type="PROSITE" id="PS51257">
    <property type="entry name" value="PROKAR_LIPOPROTEIN"/>
    <property type="match status" value="1"/>
</dbReference>
<dbReference type="Pfam" id="PF03306">
    <property type="entry name" value="AAL_decarboxy"/>
    <property type="match status" value="1"/>
</dbReference>
<evidence type="ECO:0000256" key="1">
    <source>
        <dbReference type="ARBA" id="ARBA00001784"/>
    </source>
</evidence>
<dbReference type="PANTHER" id="PTHR35524:SF1">
    <property type="entry name" value="ALPHA-ACETOLACTATE DECARBOXYLASE"/>
    <property type="match status" value="1"/>
</dbReference>
<keyword evidence="12" id="KW-1185">Reference proteome</keyword>
<comment type="similarity">
    <text evidence="3 9">Belongs to the alpha-acetolactate decarboxylase family.</text>
</comment>
<dbReference type="GO" id="GO:0047605">
    <property type="term" value="F:acetolactate decarboxylase activity"/>
    <property type="evidence" value="ECO:0007669"/>
    <property type="project" value="UniProtKB-EC"/>
</dbReference>
<dbReference type="PANTHER" id="PTHR35524">
    <property type="entry name" value="ALPHA-ACETOLACTATE DECARBOXYLASE"/>
    <property type="match status" value="1"/>
</dbReference>
<dbReference type="CDD" id="cd17299">
    <property type="entry name" value="acetolactate_decarboxylase"/>
    <property type="match status" value="1"/>
</dbReference>
<evidence type="ECO:0000256" key="5">
    <source>
        <dbReference type="ARBA" id="ARBA00020164"/>
    </source>
</evidence>
<comment type="pathway">
    <text evidence="2 9">Polyol metabolism; (R,R)-butane-2,3-diol biosynthesis; (R,R)-butane-2,3-diol from pyruvate: step 2/3.</text>
</comment>
<evidence type="ECO:0000313" key="11">
    <source>
        <dbReference type="EMBL" id="WXB05776.1"/>
    </source>
</evidence>
<dbReference type="NCBIfam" id="TIGR01252">
    <property type="entry name" value="acetolac_decarb"/>
    <property type="match status" value="1"/>
</dbReference>
<proteinExistence type="inferred from homology"/>
<keyword evidence="6 9" id="KW-0210">Decarboxylase</keyword>
<keyword evidence="8 9" id="KW-0456">Lyase</keyword>
<dbReference type="EMBL" id="CP089983">
    <property type="protein sequence ID" value="WXB05776.1"/>
    <property type="molecule type" value="Genomic_DNA"/>
</dbReference>
<protein>
    <recommendedName>
        <fullName evidence="5 9">Alpha-acetolactate decarboxylase</fullName>
        <ecNumber evidence="4 9">4.1.1.5</ecNumber>
    </recommendedName>
</protein>
<sequence>MSLSRRSIALVGSVLLMACTAESNAPHAPAAGGSTLFHAGMVGALLAGVYDGQFEIEAVRKHGDFGLGGFHALDGEMVVLDGHVYQVTSDGKVHGVPDAAKTPFAAVTFFRPEQRIAWSSTQGRTPAFEAFLERERLAPQRLYAIKITGRFKRLLARSVAAQTPPYRPLPEVIAASQKTFPFENVEGTMVGFRLPQHVNGVNLPGYHFHFLDRARTAGGHVLEYEIDQADVEMQLLHGYTVELPEGAAFYEVDLARDRRNDIRAIE</sequence>
<accession>A0ABZ2L7I7</accession>
<evidence type="ECO:0000256" key="6">
    <source>
        <dbReference type="ARBA" id="ARBA00022793"/>
    </source>
</evidence>
<comment type="catalytic activity">
    <reaction evidence="1 9">
        <text>(2S)-2-acetolactate + H(+) = (R)-acetoin + CO2</text>
        <dbReference type="Rhea" id="RHEA:21580"/>
        <dbReference type="ChEBI" id="CHEBI:15378"/>
        <dbReference type="ChEBI" id="CHEBI:15686"/>
        <dbReference type="ChEBI" id="CHEBI:16526"/>
        <dbReference type="ChEBI" id="CHEBI:58476"/>
        <dbReference type="EC" id="4.1.1.5"/>
    </reaction>
</comment>
<dbReference type="EC" id="4.1.1.5" evidence="4 9"/>
<gene>
    <name evidence="11" type="primary">budA</name>
    <name evidence="11" type="ORF">LVJ94_00675</name>
</gene>
<feature type="signal peptide" evidence="10">
    <location>
        <begin position="1"/>
        <end position="25"/>
    </location>
</feature>
<dbReference type="Proteomes" id="UP001374803">
    <property type="component" value="Chromosome"/>
</dbReference>
<evidence type="ECO:0000256" key="2">
    <source>
        <dbReference type="ARBA" id="ARBA00005170"/>
    </source>
</evidence>
<dbReference type="RefSeq" id="WP_394835424.1">
    <property type="nucleotide sequence ID" value="NZ_CP089929.1"/>
</dbReference>
<name>A0ABZ2L7I7_9BACT</name>
<evidence type="ECO:0000256" key="7">
    <source>
        <dbReference type="ARBA" id="ARBA00023061"/>
    </source>
</evidence>
<keyword evidence="10" id="KW-0732">Signal</keyword>
<dbReference type="InterPro" id="IPR005128">
    <property type="entry name" value="Acetolactate_a_deCO2ase"/>
</dbReference>